<proteinExistence type="inferred from homology"/>
<evidence type="ECO:0000256" key="1">
    <source>
        <dbReference type="ARBA" id="ARBA00022679"/>
    </source>
</evidence>
<evidence type="ECO:0000256" key="5">
    <source>
        <dbReference type="PROSITE-ProRule" id="PRU00843"/>
    </source>
</evidence>
<dbReference type="PROSITE" id="PS51510">
    <property type="entry name" value="PHOSPHAGEN_KINASE_C"/>
    <property type="match status" value="1"/>
</dbReference>
<evidence type="ECO:0000259" key="7">
    <source>
        <dbReference type="PROSITE" id="PS51510"/>
    </source>
</evidence>
<keyword evidence="3 5" id="KW-0418">Kinase</keyword>
<feature type="domain" description="Phosphagen kinase C-terminal" evidence="7">
    <location>
        <begin position="409"/>
        <end position="647"/>
    </location>
</feature>
<evidence type="ECO:0000256" key="6">
    <source>
        <dbReference type="SAM" id="MobiDB-lite"/>
    </source>
</evidence>
<keyword evidence="1 5" id="KW-0808">Transferase</keyword>
<reference evidence="8" key="1">
    <citation type="submission" date="2014-11" db="EMBL/GenBank/DDBJ databases">
        <authorList>
            <person name="Otto D Thomas"/>
            <person name="Naeem Raeece"/>
        </authorList>
    </citation>
    <scope>NUCLEOTIDE SEQUENCE</scope>
</reference>
<dbReference type="Gene3D" id="3.30.590.10">
    <property type="entry name" value="Glutamine synthetase/guanido kinase, catalytic domain"/>
    <property type="match status" value="1"/>
</dbReference>
<feature type="binding site" evidence="5">
    <location>
        <begin position="571"/>
        <end position="575"/>
    </location>
    <ligand>
        <name>ATP</name>
        <dbReference type="ChEBI" id="CHEBI:30616"/>
    </ligand>
</feature>
<dbReference type="GO" id="GO:0046314">
    <property type="term" value="P:phosphocreatine biosynthetic process"/>
    <property type="evidence" value="ECO:0007669"/>
    <property type="project" value="InterPro"/>
</dbReference>
<keyword evidence="2 5" id="KW-0547">Nucleotide-binding</keyword>
<name>A0A0G4H074_9ALVE</name>
<dbReference type="InterPro" id="IPR022414">
    <property type="entry name" value="ATP-guanido_PTrfase_cat"/>
</dbReference>
<feature type="binding site" evidence="5">
    <location>
        <begin position="599"/>
        <end position="604"/>
    </location>
    <ligand>
        <name>ATP</name>
        <dbReference type="ChEBI" id="CHEBI:30616"/>
    </ligand>
</feature>
<dbReference type="GO" id="GO:0005615">
    <property type="term" value="C:extracellular space"/>
    <property type="evidence" value="ECO:0007669"/>
    <property type="project" value="TreeGrafter"/>
</dbReference>
<accession>A0A0G4H074</accession>
<feature type="compositionally biased region" description="Low complexity" evidence="6">
    <location>
        <begin position="744"/>
        <end position="759"/>
    </location>
</feature>
<feature type="region of interest" description="Disordered" evidence="6">
    <location>
        <begin position="146"/>
        <end position="252"/>
    </location>
</feature>
<comment type="similarity">
    <text evidence="5">Belongs to the ATP:guanido phosphotransferase family.</text>
</comment>
<keyword evidence="4 5" id="KW-0067">ATP-binding</keyword>
<feature type="region of interest" description="Disordered" evidence="6">
    <location>
        <begin position="672"/>
        <end position="759"/>
    </location>
</feature>
<evidence type="ECO:0000256" key="2">
    <source>
        <dbReference type="ARBA" id="ARBA00022741"/>
    </source>
</evidence>
<evidence type="ECO:0000313" key="8">
    <source>
        <dbReference type="EMBL" id="CEM36677.1"/>
    </source>
</evidence>
<feature type="region of interest" description="Disordered" evidence="6">
    <location>
        <begin position="82"/>
        <end position="101"/>
    </location>
</feature>
<comment type="caution">
    <text evidence="5">Lacks conserved residue(s) required for the propagation of feature annotation.</text>
</comment>
<feature type="binding site" evidence="5">
    <location>
        <position position="516"/>
    </location>
    <ligand>
        <name>ATP</name>
        <dbReference type="ChEBI" id="CHEBI:30616"/>
    </ligand>
</feature>
<feature type="binding site" evidence="5">
    <location>
        <begin position="412"/>
        <end position="416"/>
    </location>
    <ligand>
        <name>ATP</name>
        <dbReference type="ChEBI" id="CHEBI:30616"/>
    </ligand>
</feature>
<dbReference type="SUPFAM" id="SSF55931">
    <property type="entry name" value="Glutamine synthetase/guanido kinase"/>
    <property type="match status" value="1"/>
</dbReference>
<evidence type="ECO:0000256" key="3">
    <source>
        <dbReference type="ARBA" id="ARBA00022777"/>
    </source>
</evidence>
<feature type="compositionally biased region" description="Basic and acidic residues" evidence="6">
    <location>
        <begin position="90"/>
        <end position="101"/>
    </location>
</feature>
<dbReference type="PANTHER" id="PTHR11547:SF64">
    <property type="entry name" value="CHROMOSOME UNDETERMINED SCAFFOLD_51, WHOLE GENOME SHOTGUN SEQUENCE"/>
    <property type="match status" value="1"/>
</dbReference>
<dbReference type="GO" id="GO:0005524">
    <property type="term" value="F:ATP binding"/>
    <property type="evidence" value="ECO:0007669"/>
    <property type="project" value="UniProtKB-UniRule"/>
</dbReference>
<dbReference type="EMBL" id="CDMZ01001724">
    <property type="protein sequence ID" value="CEM36677.1"/>
    <property type="molecule type" value="Genomic_DNA"/>
</dbReference>
<organism evidence="8">
    <name type="scientific">Chromera velia CCMP2878</name>
    <dbReference type="NCBI Taxonomy" id="1169474"/>
    <lineage>
        <taxon>Eukaryota</taxon>
        <taxon>Sar</taxon>
        <taxon>Alveolata</taxon>
        <taxon>Colpodellida</taxon>
        <taxon>Chromeraceae</taxon>
        <taxon>Chromera</taxon>
    </lineage>
</organism>
<dbReference type="VEuPathDB" id="CryptoDB:Cvel_5457"/>
<dbReference type="PANTHER" id="PTHR11547">
    <property type="entry name" value="ARGININE OR CREATINE KINASE"/>
    <property type="match status" value="1"/>
</dbReference>
<feature type="compositionally biased region" description="Acidic residues" evidence="6">
    <location>
        <begin position="163"/>
        <end position="172"/>
    </location>
</feature>
<sequence length="759" mass="82387">MIEVDEDQLAPLDRKDAQTDELGRISLFLAFSSLFAQKTETAGEEGKALQAPASSRKSTENTHPSPQQLLQSPRAHLHPLKTKTQAHAGEVQREAGEDPIRDRVTLFDFQAPASAHSETNSIPPTLLSPRRSLEDRDCLFFLCNAGLQGRSPPLTPQHSAPSSEEEEEEEEVVGYQQHSPPLSPLLPPPGFAEDENKNEEPSLPPSHPAVYIGGLMAPPPPPGFDSEPPQEQQQQQEEEEEETAQTAPLSTQWRTRAECLYTALESPYMETEEEERSIDSLNGLATEYMSRDPDVGAALHLLCALERRRLTANPSGWLTMFRFFSSRFFFSQPSVQAGTRYLEVWKMSLVGGVDGCAFQHTEDLSEFGDAFCPLIGSLHGIMGDAVVHPSHASDPSCLSALPSLHSLGRHVSVRIRVARNLREFRLPSAMSAEELRELMDLVQNALEKIEGGGFYVMEGMDEEEIEGLTYAQVLPAPPSGYFQAAGVGRDWCIGRAGFVSFDGVVWVWVNEEDHLRVQVISDREEILDLYGRLQRVLEGLERGLGGEHAFARHEELGYVSLCSTNVGSGMHVSVLVSLPLLSDSPLLEKLCAVLGLARRGARGEGTSAGEFGEVDLSPLARFSLTEVEIVLSTGCCSCVFASAPEEGAENLLPPPGFPATAAAAVIEGERSVFDGFPPEGGAEEEEEDAPPGFLPDAETEGENDRKAVNPLAAAVREGEAEGENDREAANPLAAAVKEGEAEGEMNVVPRNAPVAAARD</sequence>
<feature type="compositionally biased region" description="Basic and acidic residues" evidence="6">
    <location>
        <begin position="716"/>
        <end position="728"/>
    </location>
</feature>
<evidence type="ECO:0000256" key="4">
    <source>
        <dbReference type="ARBA" id="ARBA00022840"/>
    </source>
</evidence>
<dbReference type="InterPro" id="IPR014746">
    <property type="entry name" value="Gln_synth/guanido_kin_cat_dom"/>
</dbReference>
<protein>
    <recommendedName>
        <fullName evidence="7">Phosphagen kinase C-terminal domain-containing protein</fullName>
    </recommendedName>
</protein>
<gene>
    <name evidence="8" type="ORF">Cvel_5457</name>
</gene>
<feature type="region of interest" description="Disordered" evidence="6">
    <location>
        <begin position="40"/>
        <end position="74"/>
    </location>
</feature>
<feature type="compositionally biased region" description="Polar residues" evidence="6">
    <location>
        <begin position="52"/>
        <end position="71"/>
    </location>
</feature>
<feature type="compositionally biased region" description="Low complexity" evidence="6">
    <location>
        <begin position="224"/>
        <end position="235"/>
    </location>
</feature>
<dbReference type="Pfam" id="PF00217">
    <property type="entry name" value="ATP-gua_Ptrans"/>
    <property type="match status" value="1"/>
</dbReference>
<feature type="compositionally biased region" description="Pro residues" evidence="6">
    <location>
        <begin position="181"/>
        <end position="190"/>
    </location>
</feature>
<dbReference type="GO" id="GO:0004111">
    <property type="term" value="F:creatine kinase activity"/>
    <property type="evidence" value="ECO:0007669"/>
    <property type="project" value="InterPro"/>
</dbReference>
<dbReference type="AlphaFoldDB" id="A0A0G4H074"/>
<dbReference type="InterPro" id="IPR000749">
    <property type="entry name" value="ATP-guanido_PTrfase"/>
</dbReference>